<gene>
    <name evidence="1" type="ORF">KME60_25120</name>
</gene>
<evidence type="ECO:0000313" key="2">
    <source>
        <dbReference type="Proteomes" id="UP000729701"/>
    </source>
</evidence>
<dbReference type="Proteomes" id="UP000729701">
    <property type="component" value="Unassembled WGS sequence"/>
</dbReference>
<reference evidence="1" key="2">
    <citation type="journal article" date="2022" name="Microbiol. Resour. Announc.">
        <title>Metagenome Sequencing to Explore Phylogenomics of Terrestrial Cyanobacteria.</title>
        <authorList>
            <person name="Ward R.D."/>
            <person name="Stajich J.E."/>
            <person name="Johansen J.R."/>
            <person name="Huntemann M."/>
            <person name="Clum A."/>
            <person name="Foster B."/>
            <person name="Foster B."/>
            <person name="Roux S."/>
            <person name="Palaniappan K."/>
            <person name="Varghese N."/>
            <person name="Mukherjee S."/>
            <person name="Reddy T.B.K."/>
            <person name="Daum C."/>
            <person name="Copeland A."/>
            <person name="Chen I.A."/>
            <person name="Ivanova N.N."/>
            <person name="Kyrpides N.C."/>
            <person name="Shapiro N."/>
            <person name="Eloe-Fadrosh E.A."/>
            <person name="Pietrasiak N."/>
        </authorList>
    </citation>
    <scope>NUCLEOTIDE SEQUENCE</scope>
    <source>
        <strain evidence="1">GSE-NOS-MK-12-04C</strain>
    </source>
</reference>
<accession>A0A951QR83</accession>
<comment type="caution">
    <text evidence="1">The sequence shown here is derived from an EMBL/GenBank/DDBJ whole genome shotgun (WGS) entry which is preliminary data.</text>
</comment>
<sequence length="236" mass="26445">MSLTNVGNLMCLDMREINPGKGTDAPEFCIKAAARVLIESGGRNWVPVIVKEIEEDQYEVIGNSFVYAIAEEVGLERVWCIVTDSCEKTFELTRILTGELIPKVNLSTASRDEIQAALQYLIEKPESELKGLKLAITTNRIDEAPRKYWETFEPITNLKCGITKGKKLDALKEVFYLTPQSKPEVITPKVSTATNLNTLTVTQLKDMAKKQGFSGYNKKKKPELVALLSTKEEFTH</sequence>
<evidence type="ECO:0000313" key="1">
    <source>
        <dbReference type="EMBL" id="MBW4670610.1"/>
    </source>
</evidence>
<dbReference type="AlphaFoldDB" id="A0A951QR83"/>
<dbReference type="EMBL" id="JAHHGZ010000033">
    <property type="protein sequence ID" value="MBW4670610.1"/>
    <property type="molecule type" value="Genomic_DNA"/>
</dbReference>
<protein>
    <submittedName>
        <fullName evidence="1">Rho termination factor</fullName>
    </submittedName>
</protein>
<organism evidence="1 2">
    <name type="scientific">Cyanomargarita calcarea GSE-NOS-MK-12-04C</name>
    <dbReference type="NCBI Taxonomy" id="2839659"/>
    <lineage>
        <taxon>Bacteria</taxon>
        <taxon>Bacillati</taxon>
        <taxon>Cyanobacteriota</taxon>
        <taxon>Cyanophyceae</taxon>
        <taxon>Nostocales</taxon>
        <taxon>Cyanomargaritaceae</taxon>
        <taxon>Cyanomargarita</taxon>
    </lineage>
</organism>
<name>A0A951QR83_9CYAN</name>
<reference evidence="1" key="1">
    <citation type="submission" date="2021-05" db="EMBL/GenBank/DDBJ databases">
        <authorList>
            <person name="Pietrasiak N."/>
            <person name="Ward R."/>
            <person name="Stajich J.E."/>
            <person name="Kurbessoian T."/>
        </authorList>
    </citation>
    <scope>NUCLEOTIDE SEQUENCE</scope>
    <source>
        <strain evidence="1">GSE-NOS-MK-12-04C</strain>
    </source>
</reference>
<proteinExistence type="predicted"/>